<dbReference type="Pfam" id="PF12796">
    <property type="entry name" value="Ank_2"/>
    <property type="match status" value="2"/>
</dbReference>
<feature type="domain" description="Ribosomal RNA large subunit methyltransferase K/L-like methyltransferase" evidence="4">
    <location>
        <begin position="205"/>
        <end position="298"/>
    </location>
</feature>
<keyword evidence="2 3" id="KW-0040">ANK repeat</keyword>
<dbReference type="EMBL" id="GBEZ01016089">
    <property type="protein sequence ID" value="JAC70131.1"/>
    <property type="molecule type" value="Transcribed_RNA"/>
</dbReference>
<reference evidence="5" key="1">
    <citation type="submission" date="2014-05" db="EMBL/GenBank/DDBJ databases">
        <title>The transcriptome of the halophilic microalga Tetraselmis sp. GSL018 isolated from the Great Salt Lake, Utah.</title>
        <authorList>
            <person name="Jinkerson R.E."/>
            <person name="D'Adamo S."/>
            <person name="Posewitz M.C."/>
        </authorList>
    </citation>
    <scope>NUCLEOTIDE SEQUENCE</scope>
    <source>
        <strain evidence="5">GSL018</strain>
    </source>
</reference>
<evidence type="ECO:0000256" key="3">
    <source>
        <dbReference type="PROSITE-ProRule" id="PRU00023"/>
    </source>
</evidence>
<evidence type="ECO:0000313" key="5">
    <source>
        <dbReference type="EMBL" id="JAC70131.1"/>
    </source>
</evidence>
<dbReference type="PROSITE" id="PS50088">
    <property type="entry name" value="ANK_REPEAT"/>
    <property type="match status" value="2"/>
</dbReference>
<name>A0A061RI20_9CHLO</name>
<dbReference type="CDD" id="cd02440">
    <property type="entry name" value="AdoMet_MTases"/>
    <property type="match status" value="1"/>
</dbReference>
<dbReference type="InterPro" id="IPR002110">
    <property type="entry name" value="Ankyrin_rpt"/>
</dbReference>
<dbReference type="Gene3D" id="3.40.50.150">
    <property type="entry name" value="Vaccinia Virus protein VP39"/>
    <property type="match status" value="1"/>
</dbReference>
<organism evidence="5">
    <name type="scientific">Tetraselmis sp. GSL018</name>
    <dbReference type="NCBI Taxonomy" id="582737"/>
    <lineage>
        <taxon>Eukaryota</taxon>
        <taxon>Viridiplantae</taxon>
        <taxon>Chlorophyta</taxon>
        <taxon>core chlorophytes</taxon>
        <taxon>Chlorodendrophyceae</taxon>
        <taxon>Chlorodendrales</taxon>
        <taxon>Chlorodendraceae</taxon>
        <taxon>Tetraselmis</taxon>
    </lineage>
</organism>
<proteinExistence type="predicted"/>
<dbReference type="GO" id="GO:0032259">
    <property type="term" value="P:methylation"/>
    <property type="evidence" value="ECO:0007669"/>
    <property type="project" value="InterPro"/>
</dbReference>
<dbReference type="PANTHER" id="PTHR24171:SF9">
    <property type="entry name" value="ANKYRIN REPEAT DOMAIN-CONTAINING PROTEIN 39"/>
    <property type="match status" value="1"/>
</dbReference>
<dbReference type="PROSITE" id="PS00092">
    <property type="entry name" value="N6_MTASE"/>
    <property type="match status" value="1"/>
</dbReference>
<dbReference type="SUPFAM" id="SSF53335">
    <property type="entry name" value="S-adenosyl-L-methionine-dependent methyltransferases"/>
    <property type="match status" value="1"/>
</dbReference>
<dbReference type="GO" id="GO:0043527">
    <property type="term" value="C:tRNA methyltransferase complex"/>
    <property type="evidence" value="ECO:0007669"/>
    <property type="project" value="UniProtKB-ARBA"/>
</dbReference>
<protein>
    <submittedName>
        <fullName evidence="5">Serine threonine-protein phosphatase 6 regulatory ankyrin repeat subunit a isoform x1</fullName>
    </submittedName>
</protein>
<evidence type="ECO:0000259" key="4">
    <source>
        <dbReference type="Pfam" id="PF01170"/>
    </source>
</evidence>
<dbReference type="InterPro" id="IPR002052">
    <property type="entry name" value="DNA_methylase_N6_adenine_CS"/>
</dbReference>
<dbReference type="GO" id="GO:0008168">
    <property type="term" value="F:methyltransferase activity"/>
    <property type="evidence" value="ECO:0007669"/>
    <property type="project" value="InterPro"/>
</dbReference>
<dbReference type="Pfam" id="PF01170">
    <property type="entry name" value="UPF0020"/>
    <property type="match status" value="1"/>
</dbReference>
<accession>A0A061RI20</accession>
<dbReference type="SMART" id="SM00248">
    <property type="entry name" value="ANK"/>
    <property type="match status" value="5"/>
</dbReference>
<dbReference type="InterPro" id="IPR029063">
    <property type="entry name" value="SAM-dependent_MTases_sf"/>
</dbReference>
<dbReference type="AlphaFoldDB" id="A0A061RI20"/>
<sequence>MWFLCVLRSGTRPQELREFGLAELIASCDATSVSRRPFANLNTVVLKDCEPQICWLDLADQKMALEVARRCVLLRSIVKVWAQGESLEAALDGLEPGPGSTRLRLADCGLLVLPVRTHQRSGRPLEKAETRKHMLARIRSTCQERGLGCSPRPGQPVVAAVALAAGQQLAGALVGVVVAHGRTLPRDHGPSNPTGLGWTEALLTANLARVRGGSAVLDPFCGGCSLLGAARELGAGACVGSDTNRGYLEMGAAASPTSPAVGHGTDRLQADALQTAWRRESFDAIICDPPFGIRTALHSRLGFEGSPVEPVLRLAGRALRRPRGCLAVWFPLTPGTEVDCRGGSRGRPEGEARCGACVRCSLERASQRRGLEVDFLGRERRRGGVRRALAVLVPAAGGGPEGPGVALAPVTGRGGGLADPPPGALDWGVLEEPLPTSDAGSRQLSYDASKMACSGRDLDVGRAAWVGDVAAIEGFLASGGDVDAPDAKEQTALQYASGYGQLGVVQLLVSSGADVNRRSGNRMMSPLHRAASWGRADVVDVLPHRTRTVPAPSPDAMPAAGAAPEAPTPVACPKYLLQAGADQSLKDSAGMSALHLAAQHGHCGALEALLRRCTPHPFLDCTDALCSTPLCLAARWGMRAAVRLLLEAGADPSRRGAKGGLTPAHLAAQWGHVGVLEELGQRAPRCLASLTTFGATPLDLAVEWQRAACAEYLGRLDK</sequence>
<dbReference type="InterPro" id="IPR000241">
    <property type="entry name" value="RlmKL-like_Mtase"/>
</dbReference>
<gene>
    <name evidence="5" type="ORF">TSPGSL018_4820</name>
</gene>
<dbReference type="GO" id="GO:0003676">
    <property type="term" value="F:nucleic acid binding"/>
    <property type="evidence" value="ECO:0007669"/>
    <property type="project" value="InterPro"/>
</dbReference>
<dbReference type="PRINTS" id="PR01415">
    <property type="entry name" value="ANKYRIN"/>
</dbReference>
<feature type="repeat" description="ANK" evidence="3">
    <location>
        <begin position="628"/>
        <end position="657"/>
    </location>
</feature>
<evidence type="ECO:0000256" key="2">
    <source>
        <dbReference type="ARBA" id="ARBA00023043"/>
    </source>
</evidence>
<keyword evidence="1" id="KW-0677">Repeat</keyword>
<dbReference type="Gene3D" id="1.25.40.20">
    <property type="entry name" value="Ankyrin repeat-containing domain"/>
    <property type="match status" value="2"/>
</dbReference>
<feature type="repeat" description="ANK" evidence="3">
    <location>
        <begin position="488"/>
        <end position="520"/>
    </location>
</feature>
<dbReference type="PANTHER" id="PTHR24171">
    <property type="entry name" value="ANKYRIN REPEAT DOMAIN-CONTAINING PROTEIN 39-RELATED"/>
    <property type="match status" value="1"/>
</dbReference>
<dbReference type="PROSITE" id="PS50297">
    <property type="entry name" value="ANK_REP_REGION"/>
    <property type="match status" value="1"/>
</dbReference>
<dbReference type="InterPro" id="IPR036770">
    <property type="entry name" value="Ankyrin_rpt-contain_sf"/>
</dbReference>
<evidence type="ECO:0000256" key="1">
    <source>
        <dbReference type="ARBA" id="ARBA00022737"/>
    </source>
</evidence>
<dbReference type="SUPFAM" id="SSF48403">
    <property type="entry name" value="Ankyrin repeat"/>
    <property type="match status" value="1"/>
</dbReference>